<accession>A0A915INB9</accession>
<evidence type="ECO:0000313" key="1">
    <source>
        <dbReference type="Proteomes" id="UP000887565"/>
    </source>
</evidence>
<protein>
    <submittedName>
        <fullName evidence="2">Uncharacterized protein</fullName>
    </submittedName>
</protein>
<dbReference type="Proteomes" id="UP000887565">
    <property type="component" value="Unplaced"/>
</dbReference>
<keyword evidence="1" id="KW-1185">Reference proteome</keyword>
<reference evidence="2" key="1">
    <citation type="submission" date="2022-11" db="UniProtKB">
        <authorList>
            <consortium name="WormBaseParasite"/>
        </authorList>
    </citation>
    <scope>IDENTIFICATION</scope>
</reference>
<sequence>MMKSYFYPIKFLLVVVCCPNADLRSPILLIAPVLQVGLSGPCLVFNDTNIDLIECFDSRTIYDRILLNSRKNIIHHGLNPLNDHISLSITCFNGSEKSLLNK</sequence>
<organism evidence="1 2">
    <name type="scientific">Romanomermis culicivorax</name>
    <name type="common">Nematode worm</name>
    <dbReference type="NCBI Taxonomy" id="13658"/>
    <lineage>
        <taxon>Eukaryota</taxon>
        <taxon>Metazoa</taxon>
        <taxon>Ecdysozoa</taxon>
        <taxon>Nematoda</taxon>
        <taxon>Enoplea</taxon>
        <taxon>Dorylaimia</taxon>
        <taxon>Mermithida</taxon>
        <taxon>Mermithoidea</taxon>
        <taxon>Mermithidae</taxon>
        <taxon>Romanomermis</taxon>
    </lineage>
</organism>
<dbReference type="AlphaFoldDB" id="A0A915INB9"/>
<name>A0A915INB9_ROMCU</name>
<dbReference type="WBParaSite" id="nRc.2.0.1.t15688-RA">
    <property type="protein sequence ID" value="nRc.2.0.1.t15688-RA"/>
    <property type="gene ID" value="nRc.2.0.1.g15688"/>
</dbReference>
<evidence type="ECO:0000313" key="2">
    <source>
        <dbReference type="WBParaSite" id="nRc.2.0.1.t15688-RA"/>
    </source>
</evidence>
<proteinExistence type="predicted"/>